<accession>A0A8T8T150</accession>
<feature type="region of interest" description="Disordered" evidence="1">
    <location>
        <begin position="340"/>
        <end position="451"/>
    </location>
</feature>
<proteinExistence type="predicted"/>
<organism evidence="2 3">
    <name type="scientific">Tilletia indica</name>
    <dbReference type="NCBI Taxonomy" id="43049"/>
    <lineage>
        <taxon>Eukaryota</taxon>
        <taxon>Fungi</taxon>
        <taxon>Dikarya</taxon>
        <taxon>Basidiomycota</taxon>
        <taxon>Ustilaginomycotina</taxon>
        <taxon>Exobasidiomycetes</taxon>
        <taxon>Tilletiales</taxon>
        <taxon>Tilletiaceae</taxon>
        <taxon>Tilletia</taxon>
    </lineage>
</organism>
<gene>
    <name evidence="2" type="ORF">A4X13_0g3887</name>
</gene>
<feature type="compositionally biased region" description="Low complexity" evidence="1">
    <location>
        <begin position="90"/>
        <end position="99"/>
    </location>
</feature>
<dbReference type="AlphaFoldDB" id="A0A8T8T150"/>
<feature type="compositionally biased region" description="Acidic residues" evidence="1">
    <location>
        <begin position="45"/>
        <end position="60"/>
    </location>
</feature>
<feature type="compositionally biased region" description="Gly residues" evidence="1">
    <location>
        <begin position="382"/>
        <end position="401"/>
    </location>
</feature>
<dbReference type="EMBL" id="LWDF02000236">
    <property type="protein sequence ID" value="KAE8251660.1"/>
    <property type="molecule type" value="Genomic_DNA"/>
</dbReference>
<protein>
    <submittedName>
        <fullName evidence="2">Uncharacterized protein</fullName>
    </submittedName>
</protein>
<sequence>MATPSFRIKLRLPPKDDGLDGGIVTPGSAGEDAMSDSSSLSGSEGGDELDELVDEVDEQDQASNMSGTPVKGKRPGSKKNAAKAEYSLDSPSPGGSPASGKKRTVVTREETNAMSLAELDDLPAAKRRRAHQARGASGPGRGWRRGLKMGQKPVYQVHPEPDRSSTPKVTPSSSKGKGTAGATAKTPPAVPPAPKGKPFKYPVITPFRSVPAIKPIARIPQVIPTITPLDRTAEAAQKTPRRWTQRKREILSIGGRPWSIPLWFGGPDQGYPVAAERKEAAAAIADSKANLSLQLGATDGRSTPGGGGTPAPSTPSGLHGPKVFFGANNGTAAATVSATTADAPAPSANKKKDGAAVSKGSAAGSAASRAKRPSGGATRSKSGGGGSSGGPPGSAIAGGAGSISAQRSGSASAKSSPLTNTIPLPGTSAAQPVGDWRGSSPAFFAGARKAL</sequence>
<dbReference type="Proteomes" id="UP000077521">
    <property type="component" value="Unassembled WGS sequence"/>
</dbReference>
<feature type="compositionally biased region" description="Low complexity" evidence="1">
    <location>
        <begin position="310"/>
        <end position="325"/>
    </location>
</feature>
<feature type="compositionally biased region" description="Low complexity" evidence="1">
    <location>
        <begin position="402"/>
        <end position="413"/>
    </location>
</feature>
<reference evidence="2" key="1">
    <citation type="submission" date="2016-04" db="EMBL/GenBank/DDBJ databases">
        <authorList>
            <person name="Nguyen H.D."/>
            <person name="Samba Siva P."/>
            <person name="Cullis J."/>
            <person name="Levesque C.A."/>
            <person name="Hambleton S."/>
        </authorList>
    </citation>
    <scope>NUCLEOTIDE SEQUENCE</scope>
    <source>
        <strain evidence="2">DAOMC 236416</strain>
    </source>
</reference>
<comment type="caution">
    <text evidence="2">The sequence shown here is derived from an EMBL/GenBank/DDBJ whole genome shotgun (WGS) entry which is preliminary data.</text>
</comment>
<feature type="compositionally biased region" description="Low complexity" evidence="1">
    <location>
        <begin position="166"/>
        <end position="187"/>
    </location>
</feature>
<feature type="compositionally biased region" description="Basic residues" evidence="1">
    <location>
        <begin position="71"/>
        <end position="81"/>
    </location>
</feature>
<evidence type="ECO:0000313" key="3">
    <source>
        <dbReference type="Proteomes" id="UP000077521"/>
    </source>
</evidence>
<feature type="compositionally biased region" description="Low complexity" evidence="1">
    <location>
        <begin position="355"/>
        <end position="381"/>
    </location>
</feature>
<reference evidence="2" key="2">
    <citation type="journal article" date="2019" name="IMA Fungus">
        <title>Genome sequencing and comparison of five Tilletia species to identify candidate genes for the detection of regulated species infecting wheat.</title>
        <authorList>
            <person name="Nguyen H.D.T."/>
            <person name="Sultana T."/>
            <person name="Kesanakurti P."/>
            <person name="Hambleton S."/>
        </authorList>
    </citation>
    <scope>NUCLEOTIDE SEQUENCE</scope>
    <source>
        <strain evidence="2">DAOMC 236416</strain>
    </source>
</reference>
<feature type="region of interest" description="Disordered" evidence="1">
    <location>
        <begin position="1"/>
        <end position="198"/>
    </location>
</feature>
<evidence type="ECO:0000256" key="1">
    <source>
        <dbReference type="SAM" id="MobiDB-lite"/>
    </source>
</evidence>
<name>A0A8T8T150_9BASI</name>
<evidence type="ECO:0000313" key="2">
    <source>
        <dbReference type="EMBL" id="KAE8251660.1"/>
    </source>
</evidence>
<feature type="region of interest" description="Disordered" evidence="1">
    <location>
        <begin position="295"/>
        <end position="325"/>
    </location>
</feature>
<keyword evidence="3" id="KW-1185">Reference proteome</keyword>